<evidence type="ECO:0000256" key="5">
    <source>
        <dbReference type="ARBA" id="ARBA00021008"/>
    </source>
</evidence>
<feature type="transmembrane region" description="Helical" evidence="18">
    <location>
        <begin position="29"/>
        <end position="47"/>
    </location>
</feature>
<keyword evidence="6" id="KW-0813">Transport</keyword>
<evidence type="ECO:0000256" key="1">
    <source>
        <dbReference type="ARBA" id="ARBA00003257"/>
    </source>
</evidence>
<dbReference type="EC" id="7.1.1.2" evidence="4 18"/>
<keyword evidence="9 18" id="KW-0999">Mitochondrion inner membrane</keyword>
<evidence type="ECO:0000256" key="9">
    <source>
        <dbReference type="ARBA" id="ARBA00022792"/>
    </source>
</evidence>
<evidence type="ECO:0000256" key="12">
    <source>
        <dbReference type="ARBA" id="ARBA00022989"/>
    </source>
</evidence>
<feature type="transmembrane region" description="Helical" evidence="18">
    <location>
        <begin position="237"/>
        <end position="256"/>
    </location>
</feature>
<feature type="transmembrane region" description="Helical" evidence="18">
    <location>
        <begin position="59"/>
        <end position="78"/>
    </location>
</feature>
<dbReference type="InterPro" id="IPR050175">
    <property type="entry name" value="Complex_I_Subunit_2"/>
</dbReference>
<keyword evidence="12 18" id="KW-1133">Transmembrane helix</keyword>
<keyword evidence="14 18" id="KW-0830">Ubiquinone</keyword>
<feature type="transmembrane region" description="Helical" evidence="18">
    <location>
        <begin position="148"/>
        <end position="166"/>
    </location>
</feature>
<organism evidence="20">
    <name type="scientific">Campodea fragilis</name>
    <dbReference type="NCBI Taxonomy" id="383857"/>
    <lineage>
        <taxon>Eukaryota</taxon>
        <taxon>Metazoa</taxon>
        <taxon>Ecdysozoa</taxon>
        <taxon>Arthropoda</taxon>
        <taxon>Hexapoda</taxon>
        <taxon>Diplura</taxon>
        <taxon>Rhabdura</taxon>
        <taxon>Campodeoidea</taxon>
        <taxon>Campodeidae</taxon>
        <taxon>Campodea</taxon>
    </lineage>
</organism>
<accession>Q0ZD18</accession>
<evidence type="ECO:0000256" key="16">
    <source>
        <dbReference type="ARBA" id="ARBA00023136"/>
    </source>
</evidence>
<evidence type="ECO:0000256" key="11">
    <source>
        <dbReference type="ARBA" id="ARBA00022982"/>
    </source>
</evidence>
<keyword evidence="7 18" id="KW-0679">Respiratory chain</keyword>
<dbReference type="GO" id="GO:0008137">
    <property type="term" value="F:NADH dehydrogenase (ubiquinone) activity"/>
    <property type="evidence" value="ECO:0007669"/>
    <property type="project" value="UniProtKB-EC"/>
</dbReference>
<evidence type="ECO:0000256" key="15">
    <source>
        <dbReference type="ARBA" id="ARBA00023128"/>
    </source>
</evidence>
<evidence type="ECO:0000313" key="20">
    <source>
        <dbReference type="EMBL" id="ABF49562.1"/>
    </source>
</evidence>
<evidence type="ECO:0000259" key="19">
    <source>
        <dbReference type="Pfam" id="PF00361"/>
    </source>
</evidence>
<keyword evidence="16 18" id="KW-0472">Membrane</keyword>
<dbReference type="EMBL" id="DQ529236">
    <property type="protein sequence ID" value="ABF49562.1"/>
    <property type="molecule type" value="Genomic_DNA"/>
</dbReference>
<evidence type="ECO:0000256" key="10">
    <source>
        <dbReference type="ARBA" id="ARBA00022967"/>
    </source>
</evidence>
<comment type="similarity">
    <text evidence="3 18">Belongs to the complex I subunit 2 family.</text>
</comment>
<keyword evidence="10 18" id="KW-1278">Translocase</keyword>
<evidence type="ECO:0000256" key="6">
    <source>
        <dbReference type="ARBA" id="ARBA00022448"/>
    </source>
</evidence>
<evidence type="ECO:0000256" key="14">
    <source>
        <dbReference type="ARBA" id="ARBA00023075"/>
    </source>
</evidence>
<evidence type="ECO:0000256" key="13">
    <source>
        <dbReference type="ARBA" id="ARBA00023027"/>
    </source>
</evidence>
<feature type="transmembrane region" description="Helical" evidence="18">
    <location>
        <begin position="268"/>
        <end position="292"/>
    </location>
</feature>
<geneLocation type="mitochondrion" evidence="20"/>
<dbReference type="InterPro" id="IPR001750">
    <property type="entry name" value="ND/Mrp_TM"/>
</dbReference>
<dbReference type="PANTHER" id="PTHR46552:SF1">
    <property type="entry name" value="NADH-UBIQUINONE OXIDOREDUCTASE CHAIN 2"/>
    <property type="match status" value="1"/>
</dbReference>
<evidence type="ECO:0000256" key="3">
    <source>
        <dbReference type="ARBA" id="ARBA00007012"/>
    </source>
</evidence>
<feature type="transmembrane region" description="Helical" evidence="18">
    <location>
        <begin position="313"/>
        <end position="332"/>
    </location>
</feature>
<dbReference type="GO" id="GO:0006120">
    <property type="term" value="P:mitochondrial electron transport, NADH to ubiquinone"/>
    <property type="evidence" value="ECO:0007669"/>
    <property type="project" value="InterPro"/>
</dbReference>
<dbReference type="GeneID" id="4177868"/>
<sequence>MMKLFHLISLMFLISSTFISISASSWLGAWVGLEINLLSIIPILILSKNMRSSEATIKYFITQIVASIMILAFILLTMMQLPNSYFGTPLSYQGISLALMLKMGAAPLHFWFPSVMEGLSWVSCSIIMTWQKITPIILLSFIVEMNTLTIMFISLSALIGAMGGLNQTSLKKIMAFSSINHISWMLVAISINENYWFTYFLIYSTMALSASFLFFNYSLFNINQMWNFMNKTTISKITILCIFMSMGGLPPFLGFFPKWIIIMKMINIHTILVILLIMTSLLTLYFYTRLLFSALSMKSLSSTPNKNFKSNSLLDIFISFISVSFLMLIPLISI</sequence>
<dbReference type="PRINTS" id="PR01436">
    <property type="entry name" value="NADHDHGNASE2"/>
</dbReference>
<comment type="function">
    <text evidence="18">Core subunit of the mitochondrial membrane respiratory chain NADH dehydrogenase (Complex I) which catalyzes electron transfer from NADH through the respiratory chain, using ubiquinone as an electron acceptor. Essential for the catalytic activity and assembly of complex I.</text>
</comment>
<proteinExistence type="inferred from homology"/>
<feature type="transmembrane region" description="Helical" evidence="18">
    <location>
        <begin position="197"/>
        <end position="217"/>
    </location>
</feature>
<keyword evidence="13 18" id="KW-0520">NAD</keyword>
<gene>
    <name evidence="20" type="primary">ND2</name>
</gene>
<keyword evidence="8 18" id="KW-0812">Transmembrane</keyword>
<evidence type="ECO:0000256" key="4">
    <source>
        <dbReference type="ARBA" id="ARBA00012944"/>
    </source>
</evidence>
<dbReference type="InterPro" id="IPR003917">
    <property type="entry name" value="NADH_UbQ_OxRdtase_chain2"/>
</dbReference>
<name>Q0ZD18_9HEXA</name>
<dbReference type="PANTHER" id="PTHR46552">
    <property type="entry name" value="NADH-UBIQUINONE OXIDOREDUCTASE CHAIN 2"/>
    <property type="match status" value="1"/>
</dbReference>
<comment type="subcellular location">
    <subcellularLocation>
        <location evidence="2 18">Mitochondrion inner membrane</location>
        <topology evidence="2 18">Multi-pass membrane protein</topology>
    </subcellularLocation>
</comment>
<evidence type="ECO:0000256" key="17">
    <source>
        <dbReference type="ARBA" id="ARBA00049551"/>
    </source>
</evidence>
<comment type="catalytic activity">
    <reaction evidence="17 18">
        <text>a ubiquinone + NADH + 5 H(+)(in) = a ubiquinol + NAD(+) + 4 H(+)(out)</text>
        <dbReference type="Rhea" id="RHEA:29091"/>
        <dbReference type="Rhea" id="RHEA-COMP:9565"/>
        <dbReference type="Rhea" id="RHEA-COMP:9566"/>
        <dbReference type="ChEBI" id="CHEBI:15378"/>
        <dbReference type="ChEBI" id="CHEBI:16389"/>
        <dbReference type="ChEBI" id="CHEBI:17976"/>
        <dbReference type="ChEBI" id="CHEBI:57540"/>
        <dbReference type="ChEBI" id="CHEBI:57945"/>
        <dbReference type="EC" id="7.1.1.2"/>
    </reaction>
</comment>
<reference evidence="20" key="1">
    <citation type="journal article" date="2006" name="Gene">
        <title>The mitochondrial genomes of Campodea fragilis and Campodea lubbocki (Hexapoda: Diplura): High genetic divergence in a morphologically uniform taxon.</title>
        <authorList>
            <person name="Podsiadlowski L."/>
            <person name="Carapelli A."/>
            <person name="Nardi F."/>
            <person name="Dallai R."/>
            <person name="Koch M."/>
            <person name="Boore J.L."/>
            <person name="Frati F."/>
        </authorList>
    </citation>
    <scope>NUCLEOTIDE SEQUENCE</scope>
</reference>
<keyword evidence="15 18" id="KW-0496">Mitochondrion</keyword>
<evidence type="ECO:0000256" key="7">
    <source>
        <dbReference type="ARBA" id="ARBA00022660"/>
    </source>
</evidence>
<feature type="transmembrane region" description="Helical" evidence="18">
    <location>
        <begin position="119"/>
        <end position="142"/>
    </location>
</feature>
<dbReference type="GO" id="GO:0005743">
    <property type="term" value="C:mitochondrial inner membrane"/>
    <property type="evidence" value="ECO:0007669"/>
    <property type="project" value="UniProtKB-SubCell"/>
</dbReference>
<protein>
    <recommendedName>
        <fullName evidence="5 18">NADH-ubiquinone oxidoreductase chain 2</fullName>
        <ecNumber evidence="4 18">7.1.1.2</ecNumber>
    </recommendedName>
</protein>
<dbReference type="RefSeq" id="YP_665512.1">
    <property type="nucleotide sequence ID" value="NC_008233.1"/>
</dbReference>
<keyword evidence="11 18" id="KW-0249">Electron transport</keyword>
<dbReference type="Pfam" id="PF00361">
    <property type="entry name" value="Proton_antipo_M"/>
    <property type="match status" value="1"/>
</dbReference>
<feature type="domain" description="NADH:quinone oxidoreductase/Mrp antiporter transmembrane" evidence="19">
    <location>
        <begin position="23"/>
        <end position="283"/>
    </location>
</feature>
<evidence type="ECO:0000256" key="18">
    <source>
        <dbReference type="RuleBase" id="RU003403"/>
    </source>
</evidence>
<dbReference type="AlphaFoldDB" id="Q0ZD18"/>
<dbReference type="CTD" id="4536"/>
<evidence type="ECO:0000256" key="2">
    <source>
        <dbReference type="ARBA" id="ARBA00004448"/>
    </source>
</evidence>
<evidence type="ECO:0000256" key="8">
    <source>
        <dbReference type="ARBA" id="ARBA00022692"/>
    </source>
</evidence>
<comment type="function">
    <text evidence="1">Core subunit of the mitochondrial membrane respiratory chain NADH dehydrogenase (Complex I) that is believed to belong to the minimal assembly required for catalysis. Complex I functions in the transfer of electrons from NADH to the respiratory chain. The immediate electron acceptor for the enzyme is believed to be ubiquinone.</text>
</comment>